<dbReference type="EMBL" id="CP031217">
    <property type="protein sequence ID" value="AXH11660.1"/>
    <property type="molecule type" value="Genomic_DNA"/>
</dbReference>
<organism evidence="2 4">
    <name type="scientific">Halarcobacter bivalviorum</name>
    <dbReference type="NCBI Taxonomy" id="663364"/>
    <lineage>
        <taxon>Bacteria</taxon>
        <taxon>Pseudomonadati</taxon>
        <taxon>Campylobacterota</taxon>
        <taxon>Epsilonproteobacteria</taxon>
        <taxon>Campylobacterales</taxon>
        <taxon>Arcobacteraceae</taxon>
        <taxon>Halarcobacter</taxon>
    </lineage>
</organism>
<proteinExistence type="predicted"/>
<evidence type="ECO:0000313" key="4">
    <source>
        <dbReference type="Proteomes" id="UP000289193"/>
    </source>
</evidence>
<reference evidence="1 3" key="2">
    <citation type="submission" date="2018-07" db="EMBL/GenBank/DDBJ databases">
        <title>Complete genome of the Arcobacter bivalviorum type strain LMG 26154.</title>
        <authorList>
            <person name="Miller W.G."/>
            <person name="Yee E."/>
            <person name="Bono J.L."/>
        </authorList>
    </citation>
    <scope>NUCLEOTIDE SEQUENCE [LARGE SCALE GENOMIC DNA]</scope>
    <source>
        <strain evidence="1 3">LMG 26154</strain>
    </source>
</reference>
<dbReference type="Proteomes" id="UP000289193">
    <property type="component" value="Unassembled WGS sequence"/>
</dbReference>
<evidence type="ECO:0000313" key="3">
    <source>
        <dbReference type="Proteomes" id="UP000253850"/>
    </source>
</evidence>
<keyword evidence="4" id="KW-1185">Reference proteome</keyword>
<sequence>MLKSNYSIKKLLDNNSNQNDIRRIKKILKDEKVREQLTLNELLKAKNSDETHIKKLNSYLLQIKTNISKLNFLLEKLNVQRKIPKLNISSLTQLRNENKSFL</sequence>
<reference evidence="2 4" key="1">
    <citation type="submission" date="2017-10" db="EMBL/GenBank/DDBJ databases">
        <title>Genomics of the genus Arcobacter.</title>
        <authorList>
            <person name="Perez-Cataluna A."/>
            <person name="Figueras M.J."/>
        </authorList>
    </citation>
    <scope>NUCLEOTIDE SEQUENCE [LARGE SCALE GENOMIC DNA]</scope>
    <source>
        <strain evidence="2 4">CECT 7835</strain>
    </source>
</reference>
<name>A0AAX2ACI1_9BACT</name>
<dbReference type="Proteomes" id="UP000253850">
    <property type="component" value="Chromosome"/>
</dbReference>
<dbReference type="RefSeq" id="WP_114838529.1">
    <property type="nucleotide sequence ID" value="NZ_CP031217.1"/>
</dbReference>
<gene>
    <name evidence="1" type="ORF">ABIV_0647</name>
    <name evidence="2" type="ORF">CRV05_00020</name>
</gene>
<protein>
    <submittedName>
        <fullName evidence="2">Uncharacterized protein</fullName>
    </submittedName>
</protein>
<evidence type="ECO:0000313" key="1">
    <source>
        <dbReference type="EMBL" id="AXH11660.1"/>
    </source>
</evidence>
<dbReference type="AlphaFoldDB" id="A0AAX2ACI1"/>
<evidence type="ECO:0000313" key="2">
    <source>
        <dbReference type="EMBL" id="RXK10793.1"/>
    </source>
</evidence>
<dbReference type="KEGG" id="hbv:ABIV_0647"/>
<dbReference type="EMBL" id="PDKM01000001">
    <property type="protein sequence ID" value="RXK10793.1"/>
    <property type="molecule type" value="Genomic_DNA"/>
</dbReference>
<accession>A0AAX2ACI1</accession>